<sequence length="104" mass="11982">MTELTHDHYGDYDEQPHTEIEMYFSEWHSGAQEALEYKLGPAIAWKYDDGSLYLWGENLDENTLRNISDACHEVEADHRDMAIYDSAQDARNASSKIIGADIER</sequence>
<dbReference type="RefSeq" id="WP_076433724.1">
    <property type="nucleotide sequence ID" value="NZ_FTNO01000009.1"/>
</dbReference>
<gene>
    <name evidence="1" type="ORF">SAMN05421858_5079</name>
</gene>
<dbReference type="EMBL" id="FTNO01000009">
    <property type="protein sequence ID" value="SIR99925.1"/>
    <property type="molecule type" value="Genomic_DNA"/>
</dbReference>
<keyword evidence="2" id="KW-1185">Reference proteome</keyword>
<reference evidence="2" key="1">
    <citation type="submission" date="2017-01" db="EMBL/GenBank/DDBJ databases">
        <authorList>
            <person name="Varghese N."/>
            <person name="Submissions S."/>
        </authorList>
    </citation>
    <scope>NUCLEOTIDE SEQUENCE [LARGE SCALE GENOMIC DNA]</scope>
    <source>
        <strain evidence="2">CGMCC 1.7737</strain>
    </source>
</reference>
<proteinExistence type="predicted"/>
<protein>
    <submittedName>
        <fullName evidence="1">Uncharacterized protein</fullName>
    </submittedName>
</protein>
<dbReference type="Proteomes" id="UP000186914">
    <property type="component" value="Unassembled WGS sequence"/>
</dbReference>
<organism evidence="1 2">
    <name type="scientific">Haladaptatus litoreus</name>
    <dbReference type="NCBI Taxonomy" id="553468"/>
    <lineage>
        <taxon>Archaea</taxon>
        <taxon>Methanobacteriati</taxon>
        <taxon>Methanobacteriota</taxon>
        <taxon>Stenosarchaea group</taxon>
        <taxon>Halobacteria</taxon>
        <taxon>Halobacteriales</taxon>
        <taxon>Haladaptataceae</taxon>
        <taxon>Haladaptatus</taxon>
    </lineage>
</organism>
<evidence type="ECO:0000313" key="2">
    <source>
        <dbReference type="Proteomes" id="UP000186914"/>
    </source>
</evidence>
<name>A0A1N7FI61_9EURY</name>
<accession>A0A1N7FI61</accession>
<evidence type="ECO:0000313" key="1">
    <source>
        <dbReference type="EMBL" id="SIR99925.1"/>
    </source>
</evidence>
<dbReference type="AlphaFoldDB" id="A0A1N7FI61"/>